<organism evidence="3 4">
    <name type="scientific">Protomyces lactucae-debilis</name>
    <dbReference type="NCBI Taxonomy" id="2754530"/>
    <lineage>
        <taxon>Eukaryota</taxon>
        <taxon>Fungi</taxon>
        <taxon>Dikarya</taxon>
        <taxon>Ascomycota</taxon>
        <taxon>Taphrinomycotina</taxon>
        <taxon>Taphrinomycetes</taxon>
        <taxon>Taphrinales</taxon>
        <taxon>Protomycetaceae</taxon>
        <taxon>Protomyces</taxon>
    </lineage>
</organism>
<feature type="signal peptide" evidence="2">
    <location>
        <begin position="1"/>
        <end position="28"/>
    </location>
</feature>
<reference evidence="3 4" key="1">
    <citation type="submission" date="2016-07" db="EMBL/GenBank/DDBJ databases">
        <title>Pervasive Adenine N6-methylation of Active Genes in Fungi.</title>
        <authorList>
            <consortium name="DOE Joint Genome Institute"/>
            <person name="Mondo S.J."/>
            <person name="Dannebaum R.O."/>
            <person name="Kuo R.C."/>
            <person name="Labutti K."/>
            <person name="Haridas S."/>
            <person name="Kuo A."/>
            <person name="Salamov A."/>
            <person name="Ahrendt S.R."/>
            <person name="Lipzen A."/>
            <person name="Sullivan W."/>
            <person name="Andreopoulos W.B."/>
            <person name="Clum A."/>
            <person name="Lindquist E."/>
            <person name="Daum C."/>
            <person name="Ramamoorthy G.K."/>
            <person name="Gryganskyi A."/>
            <person name="Culley D."/>
            <person name="Magnuson J.K."/>
            <person name="James T.Y."/>
            <person name="O'Malley M.A."/>
            <person name="Stajich J.E."/>
            <person name="Spatafora J.W."/>
            <person name="Visel A."/>
            <person name="Grigoriev I.V."/>
        </authorList>
    </citation>
    <scope>NUCLEOTIDE SEQUENCE [LARGE SCALE GENOMIC DNA]</scope>
    <source>
        <strain evidence="3 4">12-1054</strain>
    </source>
</reference>
<evidence type="ECO:0000313" key="4">
    <source>
        <dbReference type="Proteomes" id="UP000193685"/>
    </source>
</evidence>
<keyword evidence="4" id="KW-1185">Reference proteome</keyword>
<comment type="caution">
    <text evidence="3">The sequence shown here is derived from an EMBL/GenBank/DDBJ whole genome shotgun (WGS) entry which is preliminary data.</text>
</comment>
<evidence type="ECO:0000313" key="3">
    <source>
        <dbReference type="EMBL" id="ORY79084.1"/>
    </source>
</evidence>
<feature type="chain" id="PRO_5013208924" description="Extracellular membrane protein CFEM domain-containing protein" evidence="2">
    <location>
        <begin position="29"/>
        <end position="303"/>
    </location>
</feature>
<dbReference type="EMBL" id="MCFI01000016">
    <property type="protein sequence ID" value="ORY79084.1"/>
    <property type="molecule type" value="Genomic_DNA"/>
</dbReference>
<evidence type="ECO:0000256" key="1">
    <source>
        <dbReference type="SAM" id="MobiDB-lite"/>
    </source>
</evidence>
<dbReference type="RefSeq" id="XP_040723716.1">
    <property type="nucleotide sequence ID" value="XM_040870652.1"/>
</dbReference>
<sequence>MAAYGRSGRCSLLVLLFLLLLYIPQLSSMRSSGSSQLQPTAKKQKIQKDGAQRASLSTDITPDMCYMGRFPYWIRAADPTLLPISQKACLDSCVLWSHQLASTLKQLLIRGRSKTNCIQTTKFCFAQSQPKIFSVNVCEHTSFTCEKPQTLHVCSCKINVDLMKVFDKRRCDLATMHDKILDRLKGAFALNPAMVIMKDKLSSPQELSKFSCTSAIGQCLPCTLSSDGVWQPCFSEPPNQACVEQEGLESMRCYPFPWMSANERMALSNLDLYQNLVLAFGQKTIDRFYSHNAWKIPPEAESS</sequence>
<accession>A0A1Y2F6H6</accession>
<dbReference type="GeneID" id="63787251"/>
<proteinExistence type="predicted"/>
<keyword evidence="2" id="KW-0732">Signal</keyword>
<dbReference type="Proteomes" id="UP000193685">
    <property type="component" value="Unassembled WGS sequence"/>
</dbReference>
<gene>
    <name evidence="3" type="ORF">BCR37DRAFT_388681</name>
</gene>
<name>A0A1Y2F6H6_PROLT</name>
<evidence type="ECO:0008006" key="5">
    <source>
        <dbReference type="Google" id="ProtNLM"/>
    </source>
</evidence>
<feature type="region of interest" description="Disordered" evidence="1">
    <location>
        <begin position="30"/>
        <end position="54"/>
    </location>
</feature>
<evidence type="ECO:0000256" key="2">
    <source>
        <dbReference type="SAM" id="SignalP"/>
    </source>
</evidence>
<dbReference type="AlphaFoldDB" id="A0A1Y2F6H6"/>
<protein>
    <recommendedName>
        <fullName evidence="5">Extracellular membrane protein CFEM domain-containing protein</fullName>
    </recommendedName>
</protein>